<dbReference type="InParanoid" id="S7W6K7"/>
<gene>
    <name evidence="1" type="ORF">SLOPH_1152</name>
</gene>
<dbReference type="OrthoDB" id="10550644at2759"/>
<evidence type="ECO:0000313" key="2">
    <source>
        <dbReference type="Proteomes" id="UP000014978"/>
    </source>
</evidence>
<protein>
    <submittedName>
        <fullName evidence="1">Uncharacterized protein</fullName>
    </submittedName>
</protein>
<proteinExistence type="predicted"/>
<organism evidence="1 2">
    <name type="scientific">Spraguea lophii (strain 42_110)</name>
    <name type="common">Microsporidian parasite</name>
    <dbReference type="NCBI Taxonomy" id="1358809"/>
    <lineage>
        <taxon>Eukaryota</taxon>
        <taxon>Fungi</taxon>
        <taxon>Fungi incertae sedis</taxon>
        <taxon>Microsporidia</taxon>
        <taxon>Spragueidae</taxon>
        <taxon>Spraguea</taxon>
    </lineage>
</organism>
<sequence>MDKCYNEYKGDAHVRISEIENFEYVDENGYHELFRNILIVLLYIYNIGKHGIIDLKEEEDIKKIPGIIEKQYKFFEEYMIRCGRGRENAYKVLCMRSALCFLKENFADRGEDFVRKIEKLDSYLVKMGEGWEDMVYVHYLNEEIKDTEYYAHGPYYDDAKDLVEEKGVPETHIWWPSFCRQEYESE</sequence>
<keyword evidence="2" id="KW-1185">Reference proteome</keyword>
<dbReference type="HOGENOM" id="CLU_1455290_0_0_1"/>
<dbReference type="AlphaFoldDB" id="S7W6K7"/>
<dbReference type="EMBL" id="ATCN01000783">
    <property type="protein sequence ID" value="EPR78445.1"/>
    <property type="molecule type" value="Genomic_DNA"/>
</dbReference>
<accession>S7W6K7</accession>
<reference evidence="2" key="1">
    <citation type="journal article" date="2013" name="PLoS Genet.">
        <title>The genome of Spraguea lophii and the basis of host-microsporidian interactions.</title>
        <authorList>
            <person name="Campbell S.E."/>
            <person name="Williams T.A."/>
            <person name="Yousuf A."/>
            <person name="Soanes D.M."/>
            <person name="Paszkiewicz K.H."/>
            <person name="Williams B.A.P."/>
        </authorList>
    </citation>
    <scope>NUCLEOTIDE SEQUENCE [LARGE SCALE GENOMIC DNA]</scope>
    <source>
        <strain evidence="2">42_110</strain>
    </source>
</reference>
<dbReference type="Proteomes" id="UP000014978">
    <property type="component" value="Unassembled WGS sequence"/>
</dbReference>
<name>S7W6K7_SPRLO</name>
<evidence type="ECO:0000313" key="1">
    <source>
        <dbReference type="EMBL" id="EPR78445.1"/>
    </source>
</evidence>
<dbReference type="VEuPathDB" id="MicrosporidiaDB:SLOPH_1152"/>
<comment type="caution">
    <text evidence="1">The sequence shown here is derived from an EMBL/GenBank/DDBJ whole genome shotgun (WGS) entry which is preliminary data.</text>
</comment>